<dbReference type="AlphaFoldDB" id="A0A818XWA3"/>
<dbReference type="Proteomes" id="UP000663864">
    <property type="component" value="Unassembled WGS sequence"/>
</dbReference>
<sequence length="66" mass="7803">MMNDEHTTNIFEQLRSLVPGVNQCEDELEFIQCISNYILHLQSQLVSKQHNTRDILRSLDYNQQLP</sequence>
<name>A0A818XWA3_9BILA</name>
<reference evidence="2" key="1">
    <citation type="submission" date="2021-02" db="EMBL/GenBank/DDBJ databases">
        <authorList>
            <person name="Nowell W R."/>
        </authorList>
    </citation>
    <scope>NUCLEOTIDE SEQUENCE</scope>
</reference>
<gene>
    <name evidence="2" type="ORF">JBS370_LOCUS12295</name>
    <name evidence="1" type="ORF">ZHD862_LOCUS11264</name>
</gene>
<proteinExistence type="predicted"/>
<evidence type="ECO:0000313" key="2">
    <source>
        <dbReference type="EMBL" id="CAF3746128.1"/>
    </source>
</evidence>
<organism evidence="2 3">
    <name type="scientific">Rotaria sordida</name>
    <dbReference type="NCBI Taxonomy" id="392033"/>
    <lineage>
        <taxon>Eukaryota</taxon>
        <taxon>Metazoa</taxon>
        <taxon>Spiralia</taxon>
        <taxon>Gnathifera</taxon>
        <taxon>Rotifera</taxon>
        <taxon>Eurotatoria</taxon>
        <taxon>Bdelloidea</taxon>
        <taxon>Philodinida</taxon>
        <taxon>Philodinidae</taxon>
        <taxon>Rotaria</taxon>
    </lineage>
</organism>
<dbReference type="EMBL" id="CAJNOT010000421">
    <property type="protein sequence ID" value="CAF0976174.1"/>
    <property type="molecule type" value="Genomic_DNA"/>
</dbReference>
<comment type="caution">
    <text evidence="2">The sequence shown here is derived from an EMBL/GenBank/DDBJ whole genome shotgun (WGS) entry which is preliminary data.</text>
</comment>
<evidence type="ECO:0008006" key="4">
    <source>
        <dbReference type="Google" id="ProtNLM"/>
    </source>
</evidence>
<dbReference type="GO" id="GO:0046983">
    <property type="term" value="F:protein dimerization activity"/>
    <property type="evidence" value="ECO:0007669"/>
    <property type="project" value="InterPro"/>
</dbReference>
<protein>
    <recommendedName>
        <fullName evidence="4">BHLH domain-containing protein</fullName>
    </recommendedName>
</protein>
<dbReference type="Gene3D" id="4.10.280.10">
    <property type="entry name" value="Helix-loop-helix DNA-binding domain"/>
    <property type="match status" value="1"/>
</dbReference>
<dbReference type="InterPro" id="IPR036638">
    <property type="entry name" value="HLH_DNA-bd_sf"/>
</dbReference>
<dbReference type="SUPFAM" id="SSF47459">
    <property type="entry name" value="HLH, helix-loop-helix DNA-binding domain"/>
    <property type="match status" value="1"/>
</dbReference>
<evidence type="ECO:0000313" key="3">
    <source>
        <dbReference type="Proteomes" id="UP000663836"/>
    </source>
</evidence>
<evidence type="ECO:0000313" key="1">
    <source>
        <dbReference type="EMBL" id="CAF0976174.1"/>
    </source>
</evidence>
<accession>A0A818XWA3</accession>
<dbReference type="Proteomes" id="UP000663836">
    <property type="component" value="Unassembled WGS sequence"/>
</dbReference>
<dbReference type="EMBL" id="CAJOBD010000995">
    <property type="protein sequence ID" value="CAF3746128.1"/>
    <property type="molecule type" value="Genomic_DNA"/>
</dbReference>